<dbReference type="EMBL" id="BAAALG010000002">
    <property type="protein sequence ID" value="GAA1092675.1"/>
    <property type="molecule type" value="Genomic_DNA"/>
</dbReference>
<dbReference type="InterPro" id="IPR009075">
    <property type="entry name" value="AcylCo_DH/oxidase_C"/>
</dbReference>
<dbReference type="InterPro" id="IPR037069">
    <property type="entry name" value="AcylCoA_DH/ox_N_sf"/>
</dbReference>
<protein>
    <submittedName>
        <fullName evidence="9">Acyl-CoA dehydrogenase</fullName>
    </submittedName>
</protein>
<dbReference type="InterPro" id="IPR006091">
    <property type="entry name" value="Acyl-CoA_Oxase/DH_mid-dom"/>
</dbReference>
<evidence type="ECO:0000259" key="7">
    <source>
        <dbReference type="Pfam" id="PF02770"/>
    </source>
</evidence>
<evidence type="ECO:0000313" key="9">
    <source>
        <dbReference type="EMBL" id="GAA1092675.1"/>
    </source>
</evidence>
<dbReference type="Proteomes" id="UP001501581">
    <property type="component" value="Unassembled WGS sequence"/>
</dbReference>
<dbReference type="Gene3D" id="1.10.540.10">
    <property type="entry name" value="Acyl-CoA dehydrogenase/oxidase, N-terminal domain"/>
    <property type="match status" value="2"/>
</dbReference>
<sequence length="704" mass="73300">MSIGISEEHVELAASLRKWGLSLNPTEAARAVEGVADAAFDEMHAAAAEMGLQAIALPESAGGGDGTVLDSAVALEAMAYALVPGGVLGTQLAATLLGSTSVAQELAAGEARIAVGLDATLNNAGSLSGTVPLVWDTPGATHFLLGATDDSWYVVPATAVTTTTQAGPDLSRRFGTATLDAVDLDAVEQVAGLATATVRRMAITLAAAEASGIARWCLDTAVDYAGVREQFGRKIGAFQAIKHLCAEMLERVETITALAWDAASVALSDDEQWSFSTDAAAATVFDAAVSVAHDCIQVLGGIGFTFEHEAHLRLRRAMTLRTLIGDGDAAAVQLAERAGRGVRRQVAVDFDGADAAVRPAVAEAVAGVAALEGDAQRAALVESGLLTPHWPAPWGRGASPVEQLVIDQELAAAGVARPDLKIAGWAVPTIIAHGNDAQREQFVRPSLLGEIVWCQLFSEPEAGSDLASLRTRAVKVDGGWELTGQKVWTSLAQDAHWGICLARTNPEAPQHKGITYFLVDMRSEGLDIRPLREMTGDALFNEVFLDKVFVPDEMVVGEVDGGWRLARTTLANERVAMAGHRLGASTEQAVGLLDGASLTEQVKVGHAVALATVCSLLGVRTVLRSLAGQGPGPESSVSKLLGVRSRQDASDLVVQLLGGAVLLGGEEAEGALHEALLTRCLSIAGGTTQVLRNVAGERILGLPR</sequence>
<feature type="domain" description="Acyl-CoA dehydrogenase/oxidase C-terminal" evidence="6">
    <location>
        <begin position="561"/>
        <end position="700"/>
    </location>
</feature>
<dbReference type="Gene3D" id="2.40.110.10">
    <property type="entry name" value="Butyryl-CoA Dehydrogenase, subunit A, domain 2"/>
    <property type="match status" value="1"/>
</dbReference>
<dbReference type="InterPro" id="IPR046373">
    <property type="entry name" value="Acyl-CoA_Oxase/DH_mid-dom_sf"/>
</dbReference>
<accession>A0ABN1TL65</accession>
<dbReference type="SUPFAM" id="SSF47203">
    <property type="entry name" value="Acyl-CoA dehydrogenase C-terminal domain-like"/>
    <property type="match status" value="2"/>
</dbReference>
<keyword evidence="10" id="KW-1185">Reference proteome</keyword>
<dbReference type="PANTHER" id="PTHR43292">
    <property type="entry name" value="ACYL-COA DEHYDROGENASE"/>
    <property type="match status" value="1"/>
</dbReference>
<evidence type="ECO:0000256" key="5">
    <source>
        <dbReference type="ARBA" id="ARBA00023002"/>
    </source>
</evidence>
<feature type="domain" description="Acyl-CoA dehydrogenase/oxidase C-terminal" evidence="6">
    <location>
        <begin position="206"/>
        <end position="337"/>
    </location>
</feature>
<dbReference type="InterPro" id="IPR036250">
    <property type="entry name" value="AcylCo_DH-like_C"/>
</dbReference>
<organism evidence="9 10">
    <name type="scientific">Nocardioides dubius</name>
    <dbReference type="NCBI Taxonomy" id="317019"/>
    <lineage>
        <taxon>Bacteria</taxon>
        <taxon>Bacillati</taxon>
        <taxon>Actinomycetota</taxon>
        <taxon>Actinomycetes</taxon>
        <taxon>Propionibacteriales</taxon>
        <taxon>Nocardioidaceae</taxon>
        <taxon>Nocardioides</taxon>
    </lineage>
</organism>
<name>A0ABN1TL65_9ACTN</name>
<comment type="cofactor">
    <cofactor evidence="1">
        <name>FAD</name>
        <dbReference type="ChEBI" id="CHEBI:57692"/>
    </cofactor>
</comment>
<evidence type="ECO:0000259" key="6">
    <source>
        <dbReference type="Pfam" id="PF00441"/>
    </source>
</evidence>
<feature type="domain" description="Acyl-CoA oxidase/dehydrogenase middle" evidence="7">
    <location>
        <begin position="454"/>
        <end position="546"/>
    </location>
</feature>
<dbReference type="Pfam" id="PF00441">
    <property type="entry name" value="Acyl-CoA_dh_1"/>
    <property type="match status" value="2"/>
</dbReference>
<keyword evidence="5" id="KW-0560">Oxidoreductase</keyword>
<comment type="caution">
    <text evidence="9">The sequence shown here is derived from an EMBL/GenBank/DDBJ whole genome shotgun (WGS) entry which is preliminary data.</text>
</comment>
<proteinExistence type="inferred from homology"/>
<dbReference type="SUPFAM" id="SSF56645">
    <property type="entry name" value="Acyl-CoA dehydrogenase NM domain-like"/>
    <property type="match status" value="2"/>
</dbReference>
<dbReference type="InterPro" id="IPR009100">
    <property type="entry name" value="AcylCoA_DH/oxidase_NM_dom_sf"/>
</dbReference>
<dbReference type="InterPro" id="IPR052161">
    <property type="entry name" value="Mycobact_Acyl-CoA_DH"/>
</dbReference>
<dbReference type="Pfam" id="PF02770">
    <property type="entry name" value="Acyl-CoA_dh_M"/>
    <property type="match status" value="1"/>
</dbReference>
<keyword evidence="3" id="KW-0285">Flavoprotein</keyword>
<evidence type="ECO:0000259" key="8">
    <source>
        <dbReference type="Pfam" id="PF02771"/>
    </source>
</evidence>
<feature type="domain" description="Acyl-CoA dehydrogenase/oxidase N-terminal" evidence="8">
    <location>
        <begin position="7"/>
        <end position="89"/>
    </location>
</feature>
<keyword evidence="4" id="KW-0274">FAD</keyword>
<gene>
    <name evidence="9" type="ORF">GCM10009668_04720</name>
</gene>
<dbReference type="Gene3D" id="1.20.140.10">
    <property type="entry name" value="Butyryl-CoA Dehydrogenase, subunit A, domain 3"/>
    <property type="match status" value="2"/>
</dbReference>
<dbReference type="InterPro" id="IPR013786">
    <property type="entry name" value="AcylCoA_DH/ox_N"/>
</dbReference>
<evidence type="ECO:0000256" key="3">
    <source>
        <dbReference type="ARBA" id="ARBA00022630"/>
    </source>
</evidence>
<feature type="domain" description="Acyl-CoA dehydrogenase/oxidase N-terminal" evidence="8">
    <location>
        <begin position="377"/>
        <end position="449"/>
    </location>
</feature>
<evidence type="ECO:0000256" key="2">
    <source>
        <dbReference type="ARBA" id="ARBA00009347"/>
    </source>
</evidence>
<evidence type="ECO:0000256" key="1">
    <source>
        <dbReference type="ARBA" id="ARBA00001974"/>
    </source>
</evidence>
<comment type="similarity">
    <text evidence="2">Belongs to the acyl-CoA dehydrogenase family.</text>
</comment>
<dbReference type="RefSeq" id="WP_343990957.1">
    <property type="nucleotide sequence ID" value="NZ_BAAALG010000002.1"/>
</dbReference>
<dbReference type="Pfam" id="PF02771">
    <property type="entry name" value="Acyl-CoA_dh_N"/>
    <property type="match status" value="2"/>
</dbReference>
<evidence type="ECO:0000313" key="10">
    <source>
        <dbReference type="Proteomes" id="UP001501581"/>
    </source>
</evidence>
<dbReference type="PANTHER" id="PTHR43292:SF4">
    <property type="entry name" value="ACYL-COA DEHYDROGENASE FADE34"/>
    <property type="match status" value="1"/>
</dbReference>
<reference evidence="9 10" key="1">
    <citation type="journal article" date="2019" name="Int. J. Syst. Evol. Microbiol.">
        <title>The Global Catalogue of Microorganisms (GCM) 10K type strain sequencing project: providing services to taxonomists for standard genome sequencing and annotation.</title>
        <authorList>
            <consortium name="The Broad Institute Genomics Platform"/>
            <consortium name="The Broad Institute Genome Sequencing Center for Infectious Disease"/>
            <person name="Wu L."/>
            <person name="Ma J."/>
        </authorList>
    </citation>
    <scope>NUCLEOTIDE SEQUENCE [LARGE SCALE GENOMIC DNA]</scope>
    <source>
        <strain evidence="9 10">JCM 13008</strain>
    </source>
</reference>
<evidence type="ECO:0000256" key="4">
    <source>
        <dbReference type="ARBA" id="ARBA00022827"/>
    </source>
</evidence>